<comment type="similarity">
    <text evidence="1">Belongs to the enoyl-CoA hydratase/isomerase family.</text>
</comment>
<dbReference type="InterPro" id="IPR002539">
    <property type="entry name" value="MaoC-like_dom"/>
</dbReference>
<proteinExistence type="inferred from homology"/>
<feature type="domain" description="MaoC-like" evidence="2">
    <location>
        <begin position="13"/>
        <end position="105"/>
    </location>
</feature>
<dbReference type="RefSeq" id="WP_344602836.1">
    <property type="nucleotide sequence ID" value="NZ_BAAAHE010000008.1"/>
</dbReference>
<sequence length="139" mass="14820">MRVHDLAVGDSRTQVLVEDLSRTQIVMYAGASGDFNPMHSDEVFAVQTAGLQTVMAHGQFTMGASARVITGWLETADLTAFGMRFRRQVWPGATLTATATVTSVEHDGDGGARAELSIVTVDQTGSEVVTGYARVREGS</sequence>
<reference evidence="3 4" key="1">
    <citation type="journal article" date="2019" name="Int. J. Syst. Evol. Microbiol.">
        <title>The Global Catalogue of Microorganisms (GCM) 10K type strain sequencing project: providing services to taxonomists for standard genome sequencing and annotation.</title>
        <authorList>
            <consortium name="The Broad Institute Genomics Platform"/>
            <consortium name="The Broad Institute Genome Sequencing Center for Infectious Disease"/>
            <person name="Wu L."/>
            <person name="Ma J."/>
        </authorList>
    </citation>
    <scope>NUCLEOTIDE SEQUENCE [LARGE SCALE GENOMIC DNA]</scope>
    <source>
        <strain evidence="3 4">JCM 10671</strain>
    </source>
</reference>
<organism evidence="3 4">
    <name type="scientific">Sporichthya brevicatena</name>
    <dbReference type="NCBI Taxonomy" id="171442"/>
    <lineage>
        <taxon>Bacteria</taxon>
        <taxon>Bacillati</taxon>
        <taxon>Actinomycetota</taxon>
        <taxon>Actinomycetes</taxon>
        <taxon>Sporichthyales</taxon>
        <taxon>Sporichthyaceae</taxon>
        <taxon>Sporichthya</taxon>
    </lineage>
</organism>
<dbReference type="InterPro" id="IPR029069">
    <property type="entry name" value="HotDog_dom_sf"/>
</dbReference>
<dbReference type="SUPFAM" id="SSF54637">
    <property type="entry name" value="Thioesterase/thiol ester dehydrase-isomerase"/>
    <property type="match status" value="1"/>
</dbReference>
<evidence type="ECO:0000313" key="4">
    <source>
        <dbReference type="Proteomes" id="UP001500957"/>
    </source>
</evidence>
<evidence type="ECO:0000256" key="1">
    <source>
        <dbReference type="ARBA" id="ARBA00005254"/>
    </source>
</evidence>
<protein>
    <submittedName>
        <fullName evidence="3">Dihydroxy-acid dehydratase</fullName>
    </submittedName>
</protein>
<keyword evidence="4" id="KW-1185">Reference proteome</keyword>
<accession>A0ABN1GIU6</accession>
<comment type="caution">
    <text evidence="3">The sequence shown here is derived from an EMBL/GenBank/DDBJ whole genome shotgun (WGS) entry which is preliminary data.</text>
</comment>
<gene>
    <name evidence="3" type="ORF">GCM10009547_13010</name>
</gene>
<evidence type="ECO:0000313" key="3">
    <source>
        <dbReference type="EMBL" id="GAA0612384.1"/>
    </source>
</evidence>
<dbReference type="EMBL" id="BAAAHE010000008">
    <property type="protein sequence ID" value="GAA0612384.1"/>
    <property type="molecule type" value="Genomic_DNA"/>
</dbReference>
<name>A0ABN1GIU6_9ACTN</name>
<dbReference type="PANTHER" id="PTHR43841:SF3">
    <property type="entry name" value="(3R)-HYDROXYACYL-ACP DEHYDRATASE SUBUNIT HADB"/>
    <property type="match status" value="1"/>
</dbReference>
<evidence type="ECO:0000259" key="2">
    <source>
        <dbReference type="Pfam" id="PF01575"/>
    </source>
</evidence>
<dbReference type="PANTHER" id="PTHR43841">
    <property type="entry name" value="3-HYDROXYACYL-THIOESTER DEHYDRATASE HTDX-RELATED"/>
    <property type="match status" value="1"/>
</dbReference>
<dbReference type="Proteomes" id="UP001500957">
    <property type="component" value="Unassembled WGS sequence"/>
</dbReference>
<dbReference type="Pfam" id="PF01575">
    <property type="entry name" value="MaoC_dehydratas"/>
    <property type="match status" value="1"/>
</dbReference>
<dbReference type="Gene3D" id="3.10.129.10">
    <property type="entry name" value="Hotdog Thioesterase"/>
    <property type="match status" value="1"/>
</dbReference>